<organism evidence="3 4">
    <name type="scientific">Lepeophtheirus salmonis</name>
    <name type="common">Salmon louse</name>
    <name type="synonym">Caligus salmonis</name>
    <dbReference type="NCBI Taxonomy" id="72036"/>
    <lineage>
        <taxon>Eukaryota</taxon>
        <taxon>Metazoa</taxon>
        <taxon>Ecdysozoa</taxon>
        <taxon>Arthropoda</taxon>
        <taxon>Crustacea</taxon>
        <taxon>Multicrustacea</taxon>
        <taxon>Hexanauplia</taxon>
        <taxon>Copepoda</taxon>
        <taxon>Siphonostomatoida</taxon>
        <taxon>Caligidae</taxon>
        <taxon>Lepeophtheirus</taxon>
    </lineage>
</organism>
<dbReference type="GO" id="GO:0004691">
    <property type="term" value="F:cAMP-dependent protein kinase activity"/>
    <property type="evidence" value="ECO:0007669"/>
    <property type="project" value="UniProtKB-EC"/>
</dbReference>
<dbReference type="OrthoDB" id="63267at2759"/>
<keyword evidence="1 2" id="KW-0067">ATP-binding</keyword>
<dbReference type="GO" id="GO:0005952">
    <property type="term" value="C:cAMP-dependent protein kinase complex"/>
    <property type="evidence" value="ECO:0007669"/>
    <property type="project" value="TreeGrafter"/>
</dbReference>
<dbReference type="FunFam" id="1.10.510.10:FF:000005">
    <property type="entry name" value="cAMP-dependent protein kinase catalytic subunit alpha"/>
    <property type="match status" value="1"/>
</dbReference>
<dbReference type="InterPro" id="IPR011009">
    <property type="entry name" value="Kinase-like_dom_sf"/>
</dbReference>
<dbReference type="PROSITE" id="PS00107">
    <property type="entry name" value="PROTEIN_KINASE_ATP"/>
    <property type="match status" value="1"/>
</dbReference>
<dbReference type="PANTHER" id="PTHR24353:SF37">
    <property type="entry name" value="CAMP-DEPENDENT PROTEIN KINASE CATALYTIC SUBUNIT PRKX"/>
    <property type="match status" value="1"/>
</dbReference>
<keyword evidence="3" id="KW-0808">Transferase</keyword>
<dbReference type="InterPro" id="IPR008271">
    <property type="entry name" value="Ser/Thr_kinase_AS"/>
</dbReference>
<evidence type="ECO:0000313" key="3">
    <source>
        <dbReference type="EMBL" id="CAF2995873.1"/>
    </source>
</evidence>
<dbReference type="GO" id="GO:0005524">
    <property type="term" value="F:ATP binding"/>
    <property type="evidence" value="ECO:0007669"/>
    <property type="project" value="UniProtKB-UniRule"/>
</dbReference>
<evidence type="ECO:0000256" key="1">
    <source>
        <dbReference type="PROSITE-ProRule" id="PRU10141"/>
    </source>
</evidence>
<dbReference type="GO" id="GO:0005829">
    <property type="term" value="C:cytosol"/>
    <property type="evidence" value="ECO:0007669"/>
    <property type="project" value="TreeGrafter"/>
</dbReference>
<name>A0A7R8HBJ6_LEPSM</name>
<dbReference type="SMART" id="SM00133">
    <property type="entry name" value="S_TK_X"/>
    <property type="match status" value="1"/>
</dbReference>
<reference evidence="3" key="1">
    <citation type="submission" date="2021-02" db="EMBL/GenBank/DDBJ databases">
        <authorList>
            <person name="Bekaert M."/>
        </authorList>
    </citation>
    <scope>NUCLEOTIDE SEQUENCE</scope>
    <source>
        <strain evidence="3">IoA-00</strain>
    </source>
</reference>
<dbReference type="SMART" id="SM00220">
    <property type="entry name" value="S_TKc"/>
    <property type="match status" value="1"/>
</dbReference>
<sequence length="335" mass="39310">MTSSSTSSIYPFSRSSSYPSSLNNHLSYPHRYFSFSQNSLLFRLEDFELRETIGTGTFARVCLVKHKFTHAYYALKILSIKDVVRLKQVEHVKNETNILSELRHPYIVNLVWKYKDPKDDLTFPPHFFYISEIVCALEYLHSQSIVYRDLKPENLLLDRDGHLKITDFGFAKRISDRTWTLCGTPEYLAPEIIQSKGHNRAVDWWSLGILIYEMLAGYPPFFDDNPFGIYEKILGGKIDWPRQMEPVTKDLIKKLLVQDRTKRLGNMKNGAEDVKKHRWFKSLDWDDVLNKKYKPPIIPNVRHEGDTKNYDYYPETDLTKAIPASERDIKLLEDF</sequence>
<keyword evidence="2" id="KW-0418">Kinase</keyword>
<dbReference type="InterPro" id="IPR000961">
    <property type="entry name" value="AGC-kinase_C"/>
</dbReference>
<dbReference type="Pfam" id="PF00069">
    <property type="entry name" value="Pkinase"/>
    <property type="match status" value="2"/>
</dbReference>
<dbReference type="PROSITE" id="PS50011">
    <property type="entry name" value="PROTEIN_KINASE_DOM"/>
    <property type="match status" value="1"/>
</dbReference>
<comment type="similarity">
    <text evidence="2">Belongs to the protein kinase superfamily.</text>
</comment>
<dbReference type="InterPro" id="IPR000719">
    <property type="entry name" value="Prot_kinase_dom"/>
</dbReference>
<dbReference type="InterPro" id="IPR017441">
    <property type="entry name" value="Protein_kinase_ATP_BS"/>
</dbReference>
<dbReference type="PROSITE" id="PS00108">
    <property type="entry name" value="PROTEIN_KINASE_ST"/>
    <property type="match status" value="1"/>
</dbReference>
<keyword evidence="4" id="KW-1185">Reference proteome</keyword>
<dbReference type="Proteomes" id="UP000675881">
    <property type="component" value="Chromosome 7"/>
</dbReference>
<dbReference type="AlphaFoldDB" id="A0A7R8HBJ6"/>
<dbReference type="SUPFAM" id="SSF56112">
    <property type="entry name" value="Protein kinase-like (PK-like)"/>
    <property type="match status" value="1"/>
</dbReference>
<feature type="binding site" evidence="1">
    <location>
        <position position="76"/>
    </location>
    <ligand>
        <name>ATP</name>
        <dbReference type="ChEBI" id="CHEBI:30616"/>
    </ligand>
</feature>
<evidence type="ECO:0000256" key="2">
    <source>
        <dbReference type="RuleBase" id="RU000304"/>
    </source>
</evidence>
<dbReference type="Gene3D" id="3.30.200.20">
    <property type="entry name" value="Phosphorylase Kinase, domain 1"/>
    <property type="match status" value="2"/>
</dbReference>
<dbReference type="EC" id="2.7.11.11" evidence="3"/>
<gene>
    <name evidence="3" type="ORF">LSAA_13325</name>
</gene>
<dbReference type="PROSITE" id="PS51285">
    <property type="entry name" value="AGC_KINASE_CTER"/>
    <property type="match status" value="1"/>
</dbReference>
<accession>A0A7R8HBJ6</accession>
<proteinExistence type="inferred from homology"/>
<keyword evidence="1 2" id="KW-0547">Nucleotide-binding</keyword>
<dbReference type="Gene3D" id="1.10.510.10">
    <property type="entry name" value="Transferase(Phosphotransferase) domain 1"/>
    <property type="match status" value="1"/>
</dbReference>
<dbReference type="EMBL" id="HG994586">
    <property type="protein sequence ID" value="CAF2995873.1"/>
    <property type="molecule type" value="Genomic_DNA"/>
</dbReference>
<evidence type="ECO:0000313" key="4">
    <source>
        <dbReference type="Proteomes" id="UP000675881"/>
    </source>
</evidence>
<protein>
    <submittedName>
        <fullName evidence="3">PRKX</fullName>
        <ecNumber evidence="3">2.7.11.11</ecNumber>
    </submittedName>
</protein>
<dbReference type="PANTHER" id="PTHR24353">
    <property type="entry name" value="CYCLIC NUCLEOTIDE-DEPENDENT PROTEIN KINASE"/>
    <property type="match status" value="1"/>
</dbReference>
<keyword evidence="2" id="KW-0723">Serine/threonine-protein kinase</keyword>